<dbReference type="CDD" id="cd00567">
    <property type="entry name" value="ACAD"/>
    <property type="match status" value="1"/>
</dbReference>
<name>A0ABT6AQF0_9BURK</name>
<dbReference type="InterPro" id="IPR006091">
    <property type="entry name" value="Acyl-CoA_Oxase/DH_mid-dom"/>
</dbReference>
<evidence type="ECO:0000256" key="4">
    <source>
        <dbReference type="ARBA" id="ARBA00022827"/>
    </source>
</evidence>
<evidence type="ECO:0000313" key="9">
    <source>
        <dbReference type="Proteomes" id="UP001216674"/>
    </source>
</evidence>
<proteinExistence type="inferred from homology"/>
<protein>
    <submittedName>
        <fullName evidence="8">Acyl-CoA dehydrogenase family protein</fullName>
    </submittedName>
</protein>
<dbReference type="InterPro" id="IPR036250">
    <property type="entry name" value="AcylCo_DH-like_C"/>
</dbReference>
<dbReference type="InterPro" id="IPR046373">
    <property type="entry name" value="Acyl-CoA_Oxase/DH_mid-dom_sf"/>
</dbReference>
<evidence type="ECO:0000256" key="1">
    <source>
        <dbReference type="ARBA" id="ARBA00001974"/>
    </source>
</evidence>
<evidence type="ECO:0000313" key="8">
    <source>
        <dbReference type="EMBL" id="MDF3834844.1"/>
    </source>
</evidence>
<dbReference type="Gene3D" id="1.10.540.10">
    <property type="entry name" value="Acyl-CoA dehydrogenase/oxidase, N-terminal domain"/>
    <property type="match status" value="1"/>
</dbReference>
<dbReference type="Gene3D" id="2.40.110.10">
    <property type="entry name" value="Butyryl-CoA Dehydrogenase, subunit A, domain 2"/>
    <property type="match status" value="1"/>
</dbReference>
<dbReference type="Pfam" id="PF00441">
    <property type="entry name" value="Acyl-CoA_dh_1"/>
    <property type="match status" value="1"/>
</dbReference>
<dbReference type="Gene3D" id="1.20.140.10">
    <property type="entry name" value="Butyryl-CoA Dehydrogenase, subunit A, domain 3"/>
    <property type="match status" value="1"/>
</dbReference>
<comment type="caution">
    <text evidence="8">The sequence shown here is derived from an EMBL/GenBank/DDBJ whole genome shotgun (WGS) entry which is preliminary data.</text>
</comment>
<dbReference type="InterPro" id="IPR037069">
    <property type="entry name" value="AcylCoA_DH/ox_N_sf"/>
</dbReference>
<dbReference type="InterPro" id="IPR009075">
    <property type="entry name" value="AcylCo_DH/oxidase_C"/>
</dbReference>
<organism evidence="8 9">
    <name type="scientific">Cupriavidus basilensis</name>
    <dbReference type="NCBI Taxonomy" id="68895"/>
    <lineage>
        <taxon>Bacteria</taxon>
        <taxon>Pseudomonadati</taxon>
        <taxon>Pseudomonadota</taxon>
        <taxon>Betaproteobacteria</taxon>
        <taxon>Burkholderiales</taxon>
        <taxon>Burkholderiaceae</taxon>
        <taxon>Cupriavidus</taxon>
    </lineage>
</organism>
<dbReference type="RefSeq" id="WP_276265797.1">
    <property type="nucleotide sequence ID" value="NZ_JARJLM010000309.1"/>
</dbReference>
<sequence length="580" mass="62600">MDQQAIQFGEALEAALGDPVQAHSAINFHASLELDEQEAFPQAHLDSLRELGCFEQLIPLALGGALAELERTMLMSRLISRRDLTTAIAFGQTMLGSIPIWLAGSPAQQRQAADLLRQGGLACLALTEKEHGSDILSTEFLVRQQGGSLLASGSKWLINNGRRGASLTVLCRVERADGGSALGLLWLRRPQDADSAATTWRSHPKIRTLGIRGADISGFQLHDHPCGADALVCGPEAALFTVLKTLQISRVLCAGFSLGAVDTLFRLTFRFAYGRRLYGKLASDIPMVKAKLARSYAGILVADLVAQIACRAIAANPAELSLLSAVAKCHVPAQCEEIARQLALVLGARHYVRSEYPWGVFQKLMRDSQVVSLFDGSTQVNLSLVATQLRALGAGLRRKLEAGLGTGHLDQVRPLLWRDESSKGWPAQSQLRLTANGEDSLLAAFFEMQAVRREAAQPPALEQALTALETRLRLWLAACHAALELESLGQDTVRVMQLAEQYVGLHAAACAALAWHLHRGTLPAYRLDDAVLLEYLAGALPEAGIVVEDAQRQALVDAAAALIEQPRLISLSDVRISDGP</sequence>
<comment type="cofactor">
    <cofactor evidence="1">
        <name>FAD</name>
        <dbReference type="ChEBI" id="CHEBI:57692"/>
    </cofactor>
</comment>
<feature type="domain" description="Acyl-CoA dehydrogenase/oxidase N-terminal" evidence="7">
    <location>
        <begin position="33"/>
        <end position="111"/>
    </location>
</feature>
<dbReference type="SUPFAM" id="SSF47203">
    <property type="entry name" value="Acyl-CoA dehydrogenase C-terminal domain-like"/>
    <property type="match status" value="1"/>
</dbReference>
<evidence type="ECO:0000256" key="3">
    <source>
        <dbReference type="ARBA" id="ARBA00022630"/>
    </source>
</evidence>
<feature type="domain" description="Acyl-CoA dehydrogenase/oxidase C-terminal" evidence="5">
    <location>
        <begin position="242"/>
        <end position="389"/>
    </location>
</feature>
<dbReference type="Pfam" id="PF02770">
    <property type="entry name" value="Acyl-CoA_dh_M"/>
    <property type="match status" value="1"/>
</dbReference>
<dbReference type="PANTHER" id="PTHR43884">
    <property type="entry name" value="ACYL-COA DEHYDROGENASE"/>
    <property type="match status" value="1"/>
</dbReference>
<dbReference type="InterPro" id="IPR009100">
    <property type="entry name" value="AcylCoA_DH/oxidase_NM_dom_sf"/>
</dbReference>
<evidence type="ECO:0000259" key="6">
    <source>
        <dbReference type="Pfam" id="PF02770"/>
    </source>
</evidence>
<keyword evidence="9" id="KW-1185">Reference proteome</keyword>
<dbReference type="Pfam" id="PF02771">
    <property type="entry name" value="Acyl-CoA_dh_N"/>
    <property type="match status" value="1"/>
</dbReference>
<reference evidence="8 9" key="1">
    <citation type="submission" date="2023-03" db="EMBL/GenBank/DDBJ databases">
        <title>Draft assemblies of triclosan tolerant bacteria isolated from returned activated sludge.</title>
        <authorList>
            <person name="Van Hamelsveld S."/>
        </authorList>
    </citation>
    <scope>NUCLEOTIDE SEQUENCE [LARGE SCALE GENOMIC DNA]</scope>
    <source>
        <strain evidence="8 9">GW210010_S58</strain>
    </source>
</reference>
<dbReference type="SUPFAM" id="SSF56645">
    <property type="entry name" value="Acyl-CoA dehydrogenase NM domain-like"/>
    <property type="match status" value="1"/>
</dbReference>
<accession>A0ABT6AQF0</accession>
<dbReference type="InterPro" id="IPR013786">
    <property type="entry name" value="AcylCoA_DH/ox_N"/>
</dbReference>
<keyword evidence="3" id="KW-0285">Flavoprotein</keyword>
<dbReference type="EMBL" id="JARJLM010000309">
    <property type="protein sequence ID" value="MDF3834844.1"/>
    <property type="molecule type" value="Genomic_DNA"/>
</dbReference>
<evidence type="ECO:0000256" key="2">
    <source>
        <dbReference type="ARBA" id="ARBA00009347"/>
    </source>
</evidence>
<feature type="domain" description="Acyl-CoA oxidase/dehydrogenase middle" evidence="6">
    <location>
        <begin position="123"/>
        <end position="223"/>
    </location>
</feature>
<dbReference type="PANTHER" id="PTHR43884:SF19">
    <property type="entry name" value="ACYL-COA DEHYDROGENASE FADE4-RELATED"/>
    <property type="match status" value="1"/>
</dbReference>
<keyword evidence="4" id="KW-0274">FAD</keyword>
<evidence type="ECO:0000259" key="5">
    <source>
        <dbReference type="Pfam" id="PF00441"/>
    </source>
</evidence>
<comment type="similarity">
    <text evidence="2">Belongs to the acyl-CoA dehydrogenase family.</text>
</comment>
<evidence type="ECO:0000259" key="7">
    <source>
        <dbReference type="Pfam" id="PF02771"/>
    </source>
</evidence>
<gene>
    <name evidence="8" type="ORF">P3W85_18045</name>
</gene>
<dbReference type="Proteomes" id="UP001216674">
    <property type="component" value="Unassembled WGS sequence"/>
</dbReference>